<dbReference type="RefSeq" id="WP_013560138.1">
    <property type="nucleotide sequence ID" value="NC_014960.1"/>
</dbReference>
<dbReference type="eggNOG" id="COG1449">
    <property type="taxonomic scope" value="Bacteria"/>
</dbReference>
<dbReference type="STRING" id="926569.ANT_17340"/>
<protein>
    <submittedName>
        <fullName evidence="4">Glycosyl hydrolase family</fullName>
    </submittedName>
</protein>
<dbReference type="KEGG" id="atm:ANT_17340"/>
<evidence type="ECO:0000256" key="1">
    <source>
        <dbReference type="ARBA" id="ARBA00006821"/>
    </source>
</evidence>
<keyword evidence="4" id="KW-0378">Hydrolase</keyword>
<gene>
    <name evidence="4" type="ordered locus">ANT_17340</name>
</gene>
<evidence type="ECO:0000256" key="2">
    <source>
        <dbReference type="ARBA" id="ARBA00023277"/>
    </source>
</evidence>
<dbReference type="Pfam" id="PF12055">
    <property type="entry name" value="DUF3536"/>
    <property type="match status" value="1"/>
</dbReference>
<evidence type="ECO:0000313" key="4">
    <source>
        <dbReference type="EMBL" id="BAJ63760.1"/>
    </source>
</evidence>
<dbReference type="Gene3D" id="3.20.110.20">
    <property type="match status" value="1"/>
</dbReference>
<keyword evidence="5" id="KW-1185">Reference proteome</keyword>
<dbReference type="GO" id="GO:0016787">
    <property type="term" value="F:hydrolase activity"/>
    <property type="evidence" value="ECO:0007669"/>
    <property type="project" value="UniProtKB-KW"/>
</dbReference>
<proteinExistence type="inferred from homology"/>
<evidence type="ECO:0000313" key="5">
    <source>
        <dbReference type="Proteomes" id="UP000008922"/>
    </source>
</evidence>
<reference evidence="4 5" key="1">
    <citation type="submission" date="2010-12" db="EMBL/GenBank/DDBJ databases">
        <title>Whole genome sequence of Anaerolinea thermophila UNI-1.</title>
        <authorList>
            <person name="Narita-Yamada S."/>
            <person name="Kishi E."/>
            <person name="Watanabe Y."/>
            <person name="Takasaki K."/>
            <person name="Ankai A."/>
            <person name="Oguchi A."/>
            <person name="Fukui S."/>
            <person name="Takahashi M."/>
            <person name="Yashiro I."/>
            <person name="Hosoyama A."/>
            <person name="Sekiguchi Y."/>
            <person name="Hanada S."/>
            <person name="Fujita N."/>
        </authorList>
    </citation>
    <scope>NUCLEOTIDE SEQUENCE [LARGE SCALE GENOMIC DNA]</scope>
    <source>
        <strain evidence="5">DSM 14523 / JCM 11388 / NBRC 100420 / UNI-1</strain>
    </source>
</reference>
<dbReference type="EMBL" id="AP012029">
    <property type="protein sequence ID" value="BAJ63760.1"/>
    <property type="molecule type" value="Genomic_DNA"/>
</dbReference>
<dbReference type="OrthoDB" id="9757977at2"/>
<dbReference type="Proteomes" id="UP000008922">
    <property type="component" value="Chromosome"/>
</dbReference>
<dbReference type="InterPro" id="IPR052046">
    <property type="entry name" value="GH57_Enzymes"/>
</dbReference>
<dbReference type="Pfam" id="PF03065">
    <property type="entry name" value="Glyco_hydro_57"/>
    <property type="match status" value="1"/>
</dbReference>
<dbReference type="CDD" id="cd10797">
    <property type="entry name" value="GH57N_APU_like_1"/>
    <property type="match status" value="1"/>
</dbReference>
<dbReference type="InterPro" id="IPR011330">
    <property type="entry name" value="Glyco_hydro/deAcase_b/a-brl"/>
</dbReference>
<name>E8N5P6_ANATU</name>
<dbReference type="PANTHER" id="PTHR36306">
    <property type="entry name" value="ALPHA-AMYLASE-RELATED-RELATED"/>
    <property type="match status" value="1"/>
</dbReference>
<comment type="similarity">
    <text evidence="1">Belongs to the glycosyl hydrolase 57 family.</text>
</comment>
<keyword evidence="2" id="KW-0119">Carbohydrate metabolism</keyword>
<feature type="domain" description="Glycoside hydrolase family 57 N-terminal" evidence="3">
    <location>
        <begin position="61"/>
        <end position="288"/>
    </location>
</feature>
<dbReference type="HOGENOM" id="CLU_018719_1_0_0"/>
<dbReference type="PANTHER" id="PTHR36306:SF3">
    <property type="entry name" value="GLYCOSIDE HYDROLASE FAMILY 57"/>
    <property type="match status" value="1"/>
</dbReference>
<dbReference type="InParanoid" id="E8N5P6"/>
<dbReference type="SUPFAM" id="SSF88713">
    <property type="entry name" value="Glycoside hydrolase/deacetylase"/>
    <property type="match status" value="1"/>
</dbReference>
<evidence type="ECO:0000259" key="3">
    <source>
        <dbReference type="Pfam" id="PF03065"/>
    </source>
</evidence>
<accession>E8N5P6</accession>
<dbReference type="InterPro" id="IPR021923">
    <property type="entry name" value="DUF3536"/>
</dbReference>
<dbReference type="InterPro" id="IPR004300">
    <property type="entry name" value="Glyco_hydro_57_N"/>
</dbReference>
<sequence>MKPLYLCIHAHFYQPPREDPLTGEIPVEPGATPFRNWNERIHAQCYYPNAILHNYEKISFNIGPTLMEWMFDYDPITLKRIIQQAQTNVERYGVSNAMAQSYHHTILPLATRLDKITQVRWGMYDYEMRFGYPPKGMWLPETAVDLETLEVLAENGIEFTILAPWQGKDIPVSPTHPYRVALPNGKAISVFFYDQSISTRLSFDPGATVNADTFVQEFLLPKVGWINQNGGAPTLTLLASDGELYGHHQAFRDKFLAYLVNGAIQDKPIELIYPARWLKEFPPTETVEIIEPSSWSCHHGVLRWAGECPCTPNASWKAPLREAFNEIAETIDKIYLEVVGEGGNNPWELRHQYIRVVFGEISLDVLYEQVMGKPLDVSLRDELYLLLRAQYERQRMFTSCGWFFDDFDRIEPKNNVAYAAQALWLTQLVYGRDLTQVAREKLRHVKSWRTGLTADEVFVKHLQRAQDFWKVKV</sequence>
<dbReference type="GO" id="GO:0005975">
    <property type="term" value="P:carbohydrate metabolic process"/>
    <property type="evidence" value="ECO:0007669"/>
    <property type="project" value="InterPro"/>
</dbReference>
<dbReference type="AlphaFoldDB" id="E8N5P6"/>
<organism evidence="4 5">
    <name type="scientific">Anaerolinea thermophila (strain DSM 14523 / JCM 11388 / NBRC 100420 / UNI-1)</name>
    <dbReference type="NCBI Taxonomy" id="926569"/>
    <lineage>
        <taxon>Bacteria</taxon>
        <taxon>Bacillati</taxon>
        <taxon>Chloroflexota</taxon>
        <taxon>Anaerolineae</taxon>
        <taxon>Anaerolineales</taxon>
        <taxon>Anaerolineaceae</taxon>
        <taxon>Anaerolinea</taxon>
    </lineage>
</organism>